<dbReference type="RefSeq" id="WP_187563138.1">
    <property type="nucleotide sequence ID" value="NZ_JACGWS010000009.1"/>
</dbReference>
<proteinExistence type="predicted"/>
<feature type="chain" id="PRO_5047130452" description="GLPGLI family protein" evidence="1">
    <location>
        <begin position="22"/>
        <end position="144"/>
    </location>
</feature>
<gene>
    <name evidence="2" type="ORF">H2O64_15590</name>
</gene>
<evidence type="ECO:0000256" key="1">
    <source>
        <dbReference type="SAM" id="SignalP"/>
    </source>
</evidence>
<sequence length="144" mass="16975">MRKIYVCMMFLFLGLCMTAQTKNVHYNFQEHQVDNFINEVYGDQAQKLIFSNQNLYRAFKKLILERMQIVRKSEIQGKKVPKITDQGMFDTYTSGLQHDAAFNISNFNPLKYKLAFFDAASHRMYSIDNTDYILIIQPQPKLQN</sequence>
<protein>
    <recommendedName>
        <fullName evidence="4">GLPGLI family protein</fullName>
    </recommendedName>
</protein>
<reference evidence="2 3" key="1">
    <citation type="submission" date="2020-07" db="EMBL/GenBank/DDBJ databases">
        <title>Description of Kordia aestuariivivens sp. nov., isolated from a tidal flat.</title>
        <authorList>
            <person name="Park S."/>
            <person name="Yoon J.-H."/>
        </authorList>
    </citation>
    <scope>NUCLEOTIDE SEQUENCE [LARGE SCALE GENOMIC DNA]</scope>
    <source>
        <strain evidence="2 3">YSTF-M3</strain>
    </source>
</reference>
<keyword evidence="3" id="KW-1185">Reference proteome</keyword>
<accession>A0ABR7QC07</accession>
<feature type="signal peptide" evidence="1">
    <location>
        <begin position="1"/>
        <end position="21"/>
    </location>
</feature>
<dbReference type="EMBL" id="JACGWS010000009">
    <property type="protein sequence ID" value="MBC8756100.1"/>
    <property type="molecule type" value="Genomic_DNA"/>
</dbReference>
<comment type="caution">
    <text evidence="2">The sequence shown here is derived from an EMBL/GenBank/DDBJ whole genome shotgun (WGS) entry which is preliminary data.</text>
</comment>
<dbReference type="Proteomes" id="UP000619238">
    <property type="component" value="Unassembled WGS sequence"/>
</dbReference>
<evidence type="ECO:0000313" key="2">
    <source>
        <dbReference type="EMBL" id="MBC8756100.1"/>
    </source>
</evidence>
<evidence type="ECO:0008006" key="4">
    <source>
        <dbReference type="Google" id="ProtNLM"/>
    </source>
</evidence>
<name>A0ABR7QC07_9FLAO</name>
<evidence type="ECO:0000313" key="3">
    <source>
        <dbReference type="Proteomes" id="UP000619238"/>
    </source>
</evidence>
<keyword evidence="1" id="KW-0732">Signal</keyword>
<organism evidence="2 3">
    <name type="scientific">Kordia aestuariivivens</name>
    <dbReference type="NCBI Taxonomy" id="2759037"/>
    <lineage>
        <taxon>Bacteria</taxon>
        <taxon>Pseudomonadati</taxon>
        <taxon>Bacteroidota</taxon>
        <taxon>Flavobacteriia</taxon>
        <taxon>Flavobacteriales</taxon>
        <taxon>Flavobacteriaceae</taxon>
        <taxon>Kordia</taxon>
    </lineage>
</organism>